<feature type="transmembrane region" description="Helical" evidence="5">
    <location>
        <begin position="50"/>
        <end position="71"/>
    </location>
</feature>
<feature type="transmembrane region" description="Helical" evidence="5">
    <location>
        <begin position="200"/>
        <end position="221"/>
    </location>
</feature>
<protein>
    <submittedName>
        <fullName evidence="7">SulP family sulfate permease</fullName>
    </submittedName>
</protein>
<dbReference type="PANTHER" id="PTHR43310:SF1">
    <property type="entry name" value="SULFATE TRANSPORTER YBAR-RELATED"/>
    <property type="match status" value="1"/>
</dbReference>
<keyword evidence="4 5" id="KW-0472">Membrane</keyword>
<feature type="transmembrane region" description="Helical" evidence="5">
    <location>
        <begin position="324"/>
        <end position="342"/>
    </location>
</feature>
<dbReference type="InterPro" id="IPR011547">
    <property type="entry name" value="SLC26A/SulP_dom"/>
</dbReference>
<feature type="transmembrane region" description="Helical" evidence="5">
    <location>
        <begin position="349"/>
        <end position="366"/>
    </location>
</feature>
<proteinExistence type="predicted"/>
<dbReference type="GO" id="GO:0016020">
    <property type="term" value="C:membrane"/>
    <property type="evidence" value="ECO:0007669"/>
    <property type="project" value="UniProtKB-SubCell"/>
</dbReference>
<dbReference type="InterPro" id="IPR052706">
    <property type="entry name" value="Membrane-Transporter-like"/>
</dbReference>
<feature type="transmembrane region" description="Helical" evidence="5">
    <location>
        <begin position="250"/>
        <end position="269"/>
    </location>
</feature>
<dbReference type="Proteomes" id="UP000549913">
    <property type="component" value="Unassembled WGS sequence"/>
</dbReference>
<feature type="transmembrane region" description="Helical" evidence="5">
    <location>
        <begin position="175"/>
        <end position="193"/>
    </location>
</feature>
<evidence type="ECO:0000256" key="1">
    <source>
        <dbReference type="ARBA" id="ARBA00004141"/>
    </source>
</evidence>
<comment type="caution">
    <text evidence="7">The sequence shown here is derived from an EMBL/GenBank/DDBJ whole genome shotgun (WGS) entry which is preliminary data.</text>
</comment>
<accession>A0A852SQH5</accession>
<keyword evidence="3 5" id="KW-1133">Transmembrane helix</keyword>
<sequence length="546" mass="56762">MCVALTGAAPTRSAQRRRGTTIALADSTAPQQEITTRAALRSPVLLSREVLAGIVTTLALIPEVISFSVIAGVDPKVSLIASVVLALSMSVLGGRPAMVTAAAGSVALVVAPLVKDHGVEYLLPTVLLAGLVQIAFGALGLARLARFIPRSVMVGFVNALGILIFVAQVPHLIDVPWLVYPLFALTVAIILVLPRFTTAVPAPLVAIVVVTAIVMIAHLGVPNVGDEGEIGGALPGLTPFLAPLDLSTLALIWPTALSVAFVGLMETLLTAKLVDDITETRSHKNRESWALGVANILAGFYGGIAGCAMIGQTVVNVKLARARTRISTFVAGLVLLALVTLLSDLMAQIPMVALAAVMMVVAVTTVDWHSVRPSTLRRMPVPETLVMAVTVAVVVATGNLAIGVLVGVVLAMVLFARRVAHVITVTRVVVPGVSPRASSTDARPGAAAAGATDARADLGPDGGVRYVVRGPLFFGSSNDLVEHFSYAADPARVVIDFSGSQIWDASSVAALDAVVSKYRQHGIEAQIEGLDDRSSLFHGKLTGLLR</sequence>
<dbReference type="SUPFAM" id="SSF52091">
    <property type="entry name" value="SpoIIaa-like"/>
    <property type="match status" value="1"/>
</dbReference>
<feature type="transmembrane region" description="Helical" evidence="5">
    <location>
        <begin position="386"/>
        <end position="415"/>
    </location>
</feature>
<dbReference type="PANTHER" id="PTHR43310">
    <property type="entry name" value="SULFATE TRANSPORTER YBAR-RELATED"/>
    <property type="match status" value="1"/>
</dbReference>
<evidence type="ECO:0000256" key="5">
    <source>
        <dbReference type="SAM" id="Phobius"/>
    </source>
</evidence>
<evidence type="ECO:0000256" key="3">
    <source>
        <dbReference type="ARBA" id="ARBA00022989"/>
    </source>
</evidence>
<evidence type="ECO:0000256" key="4">
    <source>
        <dbReference type="ARBA" id="ARBA00023136"/>
    </source>
</evidence>
<feature type="transmembrane region" description="Helical" evidence="5">
    <location>
        <begin position="121"/>
        <end position="145"/>
    </location>
</feature>
<evidence type="ECO:0000256" key="2">
    <source>
        <dbReference type="ARBA" id="ARBA00022692"/>
    </source>
</evidence>
<dbReference type="Pfam" id="PF01740">
    <property type="entry name" value="STAS"/>
    <property type="match status" value="1"/>
</dbReference>
<dbReference type="Pfam" id="PF00916">
    <property type="entry name" value="Sulfate_transp"/>
    <property type="match status" value="2"/>
</dbReference>
<evidence type="ECO:0000313" key="8">
    <source>
        <dbReference type="Proteomes" id="UP000549913"/>
    </source>
</evidence>
<name>A0A852SQH5_9MICO</name>
<evidence type="ECO:0000259" key="6">
    <source>
        <dbReference type="PROSITE" id="PS50801"/>
    </source>
</evidence>
<dbReference type="EMBL" id="JACCBM010000001">
    <property type="protein sequence ID" value="NYD71053.1"/>
    <property type="molecule type" value="Genomic_DNA"/>
</dbReference>
<feature type="transmembrane region" description="Helical" evidence="5">
    <location>
        <begin position="152"/>
        <end position="169"/>
    </location>
</feature>
<dbReference type="PROSITE" id="PS50801">
    <property type="entry name" value="STAS"/>
    <property type="match status" value="1"/>
</dbReference>
<organism evidence="7 8">
    <name type="scientific">Herbiconiux flava</name>
    <dbReference type="NCBI Taxonomy" id="881268"/>
    <lineage>
        <taxon>Bacteria</taxon>
        <taxon>Bacillati</taxon>
        <taxon>Actinomycetota</taxon>
        <taxon>Actinomycetes</taxon>
        <taxon>Micrococcales</taxon>
        <taxon>Microbacteriaceae</taxon>
        <taxon>Herbiconiux</taxon>
    </lineage>
</organism>
<dbReference type="Gene3D" id="3.30.750.24">
    <property type="entry name" value="STAS domain"/>
    <property type="match status" value="1"/>
</dbReference>
<dbReference type="InterPro" id="IPR036513">
    <property type="entry name" value="STAS_dom_sf"/>
</dbReference>
<feature type="transmembrane region" description="Helical" evidence="5">
    <location>
        <begin position="83"/>
        <end position="109"/>
    </location>
</feature>
<reference evidence="7 8" key="1">
    <citation type="submission" date="2020-07" db="EMBL/GenBank/DDBJ databases">
        <title>Sequencing the genomes of 1000 actinobacteria strains.</title>
        <authorList>
            <person name="Klenk H.-P."/>
        </authorList>
    </citation>
    <scope>NUCLEOTIDE SEQUENCE [LARGE SCALE GENOMIC DNA]</scope>
    <source>
        <strain evidence="7 8">DSM 26474</strain>
    </source>
</reference>
<dbReference type="AlphaFoldDB" id="A0A852SQH5"/>
<dbReference type="InterPro" id="IPR002645">
    <property type="entry name" value="STAS_dom"/>
</dbReference>
<feature type="domain" description="STAS" evidence="6">
    <location>
        <begin position="461"/>
        <end position="546"/>
    </location>
</feature>
<evidence type="ECO:0000313" key="7">
    <source>
        <dbReference type="EMBL" id="NYD71053.1"/>
    </source>
</evidence>
<gene>
    <name evidence="7" type="ORF">BJ984_002211</name>
</gene>
<keyword evidence="2 5" id="KW-0812">Transmembrane</keyword>
<comment type="subcellular location">
    <subcellularLocation>
        <location evidence="1">Membrane</location>
        <topology evidence="1">Multi-pass membrane protein</topology>
    </subcellularLocation>
</comment>
<keyword evidence="8" id="KW-1185">Reference proteome</keyword>
<feature type="transmembrane region" description="Helical" evidence="5">
    <location>
        <begin position="289"/>
        <end position="312"/>
    </location>
</feature>
<dbReference type="CDD" id="cd07042">
    <property type="entry name" value="STAS_SulP_like_sulfate_transporter"/>
    <property type="match status" value="1"/>
</dbReference>